<dbReference type="InterPro" id="IPR036938">
    <property type="entry name" value="PAP2/HPO_sf"/>
</dbReference>
<dbReference type="PANTHER" id="PTHR14969">
    <property type="entry name" value="SPHINGOSINE-1-PHOSPHATE PHOSPHOHYDROLASE"/>
    <property type="match status" value="1"/>
</dbReference>
<evidence type="ECO:0000313" key="2">
    <source>
        <dbReference type="EMBL" id="KQC31611.1"/>
    </source>
</evidence>
<dbReference type="STRING" id="346185.AAY42_04950"/>
<dbReference type="EMBL" id="LCTZ01000002">
    <property type="protein sequence ID" value="KQC31611.1"/>
    <property type="molecule type" value="Genomic_DNA"/>
</dbReference>
<gene>
    <name evidence="2" type="ORF">AAY42_04950</name>
</gene>
<dbReference type="Pfam" id="PF01569">
    <property type="entry name" value="PAP2"/>
    <property type="match status" value="1"/>
</dbReference>
<comment type="caution">
    <text evidence="2">The sequence shown here is derived from an EMBL/GenBank/DDBJ whole genome shotgun (WGS) entry which is preliminary data.</text>
</comment>
<sequence length="265" mass="29897">MESFGQYDRNIDSSQTTWQLFKYDIGNVFGSIGHSYTRPFHWKGKQWGTFGAVTAGTGLLYLFDEQISEFSINQKQGVPPFIRNYGTRIGKPQYNYMLTGGVYLSGLLVKNEKLRRTGVLLLASASSAGFLQQVTKSLIGRARPVSDKGKDTFDPFNSDRNFHSFPSGHAILAFTNAYAIGKQFKNPWVKTGIYIVGLVPGISRLWEGQHWFTDVALGVAISIFIVESIDKYLDRKYDQKYNSQDKRVSWNIHFGPGQVGFSARF</sequence>
<dbReference type="SMART" id="SM00014">
    <property type="entry name" value="acidPPc"/>
    <property type="match status" value="1"/>
</dbReference>
<dbReference type="Gene3D" id="1.20.144.10">
    <property type="entry name" value="Phosphatidic acid phosphatase type 2/haloperoxidase"/>
    <property type="match status" value="1"/>
</dbReference>
<evidence type="ECO:0000259" key="1">
    <source>
        <dbReference type="SMART" id="SM00014"/>
    </source>
</evidence>
<dbReference type="InterPro" id="IPR000326">
    <property type="entry name" value="PAP2/HPO"/>
</dbReference>
<accession>A0A0N8WGI7</accession>
<evidence type="ECO:0000313" key="3">
    <source>
        <dbReference type="Proteomes" id="UP000050827"/>
    </source>
</evidence>
<organism evidence="2 3">
    <name type="scientific">Flagellimonas eckloniae</name>
    <dbReference type="NCBI Taxonomy" id="346185"/>
    <lineage>
        <taxon>Bacteria</taxon>
        <taxon>Pseudomonadati</taxon>
        <taxon>Bacteroidota</taxon>
        <taxon>Flavobacteriia</taxon>
        <taxon>Flavobacteriales</taxon>
        <taxon>Flavobacteriaceae</taxon>
        <taxon>Flagellimonas</taxon>
    </lineage>
</organism>
<name>A0A0N8WGI7_9FLAO</name>
<feature type="domain" description="Phosphatidic acid phosphatase type 2/haloperoxidase" evidence="1">
    <location>
        <begin position="117"/>
        <end position="230"/>
    </location>
</feature>
<dbReference type="AlphaFoldDB" id="A0A0N8WGI7"/>
<protein>
    <submittedName>
        <fullName evidence="2">Phosphoesterase</fullName>
    </submittedName>
</protein>
<dbReference type="SUPFAM" id="SSF48317">
    <property type="entry name" value="Acid phosphatase/Vanadium-dependent haloperoxidase"/>
    <property type="match status" value="1"/>
</dbReference>
<dbReference type="PANTHER" id="PTHR14969:SF13">
    <property type="entry name" value="AT30094P"/>
    <property type="match status" value="1"/>
</dbReference>
<dbReference type="Proteomes" id="UP000050827">
    <property type="component" value="Unassembled WGS sequence"/>
</dbReference>
<reference evidence="2 3" key="1">
    <citation type="submission" date="2015-04" db="EMBL/GenBank/DDBJ databases">
        <title>Complete genome of flavobacterium.</title>
        <authorList>
            <person name="Kwon Y.M."/>
            <person name="Kim S.-J."/>
        </authorList>
    </citation>
    <scope>NUCLEOTIDE SEQUENCE [LARGE SCALE GENOMIC DNA]</scope>
    <source>
        <strain evidence="2 3">DK169</strain>
    </source>
</reference>
<dbReference type="PATRIC" id="fig|1547436.3.peg.1033"/>
<proteinExistence type="predicted"/>
<keyword evidence="3" id="KW-1185">Reference proteome</keyword>